<evidence type="ECO:0000256" key="2">
    <source>
        <dbReference type="PROSITE-ProRule" id="PRU00169"/>
    </source>
</evidence>
<evidence type="ECO:0000256" key="1">
    <source>
        <dbReference type="ARBA" id="ARBA00022553"/>
    </source>
</evidence>
<dbReference type="PROSITE" id="PS50110">
    <property type="entry name" value="RESPONSE_REGULATORY"/>
    <property type="match status" value="1"/>
</dbReference>
<dbReference type="EMBL" id="CZQA01000013">
    <property type="protein sequence ID" value="CUS39219.1"/>
    <property type="molecule type" value="Genomic_DNA"/>
</dbReference>
<accession>A0A0S4LNS1</accession>
<dbReference type="Pfam" id="PF00072">
    <property type="entry name" value="Response_reg"/>
    <property type="match status" value="1"/>
</dbReference>
<dbReference type="PANTHER" id="PTHR44591">
    <property type="entry name" value="STRESS RESPONSE REGULATOR PROTEIN 1"/>
    <property type="match status" value="1"/>
</dbReference>
<dbReference type="RefSeq" id="WP_090751132.1">
    <property type="nucleotide sequence ID" value="NZ_CZQA01000013.1"/>
</dbReference>
<evidence type="ECO:0000313" key="5">
    <source>
        <dbReference type="Proteomes" id="UP000199032"/>
    </source>
</evidence>
<dbReference type="Proteomes" id="UP000199032">
    <property type="component" value="Unassembled WGS sequence"/>
</dbReference>
<feature type="domain" description="Response regulatory" evidence="3">
    <location>
        <begin position="3"/>
        <end position="89"/>
    </location>
</feature>
<dbReference type="InterPro" id="IPR050595">
    <property type="entry name" value="Bact_response_regulator"/>
</dbReference>
<proteinExistence type="predicted"/>
<reference evidence="4 5" key="1">
    <citation type="submission" date="2015-10" db="EMBL/GenBank/DDBJ databases">
        <authorList>
            <person name="Gilbert D.G."/>
        </authorList>
    </citation>
    <scope>NUCLEOTIDE SEQUENCE [LARGE SCALE GENOMIC DNA]</scope>
    <source>
        <strain evidence="4">COMA1</strain>
    </source>
</reference>
<feature type="modified residue" description="4-aspartylphosphate" evidence="2">
    <location>
        <position position="52"/>
    </location>
</feature>
<dbReference type="OrthoDB" id="9789181at2"/>
<name>A0A0S4LNS1_9BACT</name>
<evidence type="ECO:0000313" key="4">
    <source>
        <dbReference type="EMBL" id="CUS39219.1"/>
    </source>
</evidence>
<dbReference type="PANTHER" id="PTHR44591:SF3">
    <property type="entry name" value="RESPONSE REGULATORY DOMAIN-CONTAINING PROTEIN"/>
    <property type="match status" value="1"/>
</dbReference>
<keyword evidence="1 2" id="KW-0597">Phosphoprotein</keyword>
<dbReference type="AlphaFoldDB" id="A0A0S4LNS1"/>
<gene>
    <name evidence="4" type="ORF">COMA1_70095</name>
</gene>
<dbReference type="Gene3D" id="3.40.50.2300">
    <property type="match status" value="1"/>
</dbReference>
<organism evidence="4 5">
    <name type="scientific">Candidatus Nitrospira nitrosa</name>
    <dbReference type="NCBI Taxonomy" id="1742972"/>
    <lineage>
        <taxon>Bacteria</taxon>
        <taxon>Pseudomonadati</taxon>
        <taxon>Nitrospirota</taxon>
        <taxon>Nitrospiria</taxon>
        <taxon>Nitrospirales</taxon>
        <taxon>Nitrospiraceae</taxon>
        <taxon>Nitrospira</taxon>
    </lineage>
</organism>
<dbReference type="SUPFAM" id="SSF52172">
    <property type="entry name" value="CheY-like"/>
    <property type="match status" value="1"/>
</dbReference>
<dbReference type="InterPro" id="IPR011006">
    <property type="entry name" value="CheY-like_superfamily"/>
</dbReference>
<dbReference type="STRING" id="1742972.COMA1_70095"/>
<dbReference type="InterPro" id="IPR001789">
    <property type="entry name" value="Sig_transdc_resp-reg_receiver"/>
</dbReference>
<keyword evidence="5" id="KW-1185">Reference proteome</keyword>
<sequence length="89" mass="9659">MATILLVDDDQNLQDSLRSVLEADSHRGVEAADGVKAIACWGSLTFDLIITDFVIPRMNGQMVIQIAATQQPMLPIILMSCGIEESILS</sequence>
<dbReference type="GO" id="GO:0000160">
    <property type="term" value="P:phosphorelay signal transduction system"/>
    <property type="evidence" value="ECO:0007669"/>
    <property type="project" value="InterPro"/>
</dbReference>
<dbReference type="CDD" id="cd00156">
    <property type="entry name" value="REC"/>
    <property type="match status" value="1"/>
</dbReference>
<protein>
    <recommendedName>
        <fullName evidence="3">Response regulatory domain-containing protein</fullName>
    </recommendedName>
</protein>
<evidence type="ECO:0000259" key="3">
    <source>
        <dbReference type="PROSITE" id="PS50110"/>
    </source>
</evidence>